<sequence>MAGFDASKVERVSNPVPAQHAALLAAKRVDAISQFVPAVDSVRTIAKEEVTTLPFVDHIGDLYGSAMAVSTETVENRADLVRRFNRALLKGLRHAVEQPEEAGRIYAGQPETQGQQAAAATVELTAIQGYVAPLGQGRIGHFDLGRVARNIAILQGAGTIGRGLKPEDVVAADLVE</sequence>
<reference evidence="2 3" key="1">
    <citation type="submission" date="2018-08" db="EMBL/GenBank/DDBJ databases">
        <title>Verrucosispora craniellae sp. nov., isolated from a marine sponge in the South China Sea.</title>
        <authorList>
            <person name="Li L."/>
            <person name="Lin H.W."/>
        </authorList>
    </citation>
    <scope>NUCLEOTIDE SEQUENCE [LARGE SCALE GENOMIC DNA]</scope>
    <source>
        <strain evidence="2 3">LHW63014</strain>
    </source>
</reference>
<evidence type="ECO:0000313" key="2">
    <source>
        <dbReference type="EMBL" id="RFS43876.1"/>
    </source>
</evidence>
<dbReference type="SUPFAM" id="SSF53850">
    <property type="entry name" value="Periplasmic binding protein-like II"/>
    <property type="match status" value="1"/>
</dbReference>
<gene>
    <name evidence="2" type="ORF">D0Q02_25490</name>
</gene>
<accession>A0A372FTH2</accession>
<dbReference type="Gene3D" id="3.40.190.10">
    <property type="entry name" value="Periplasmic binding protein-like II"/>
    <property type="match status" value="1"/>
</dbReference>
<dbReference type="InterPro" id="IPR015168">
    <property type="entry name" value="SsuA/THI5"/>
</dbReference>
<dbReference type="PANTHER" id="PTHR31528:SF15">
    <property type="entry name" value="RIBOFLAVIN-BINDING PROTEIN RIBY"/>
    <property type="match status" value="1"/>
</dbReference>
<comment type="caution">
    <text evidence="2">The sequence shown here is derived from an EMBL/GenBank/DDBJ whole genome shotgun (WGS) entry which is preliminary data.</text>
</comment>
<organism evidence="2 3">
    <name type="scientific">Micromonospora craniellae</name>
    <dbReference type="NCBI Taxonomy" id="2294034"/>
    <lineage>
        <taxon>Bacteria</taxon>
        <taxon>Bacillati</taxon>
        <taxon>Actinomycetota</taxon>
        <taxon>Actinomycetes</taxon>
        <taxon>Micromonosporales</taxon>
        <taxon>Micromonosporaceae</taxon>
        <taxon>Micromonospora</taxon>
    </lineage>
</organism>
<name>A0A372FTH2_9ACTN</name>
<proteinExistence type="predicted"/>
<dbReference type="AlphaFoldDB" id="A0A372FTH2"/>
<dbReference type="Pfam" id="PF09084">
    <property type="entry name" value="NMT1"/>
    <property type="match status" value="1"/>
</dbReference>
<feature type="domain" description="SsuA/THI5-like" evidence="1">
    <location>
        <begin position="2"/>
        <end position="102"/>
    </location>
</feature>
<dbReference type="Proteomes" id="UP000262621">
    <property type="component" value="Unassembled WGS sequence"/>
</dbReference>
<keyword evidence="3" id="KW-1185">Reference proteome</keyword>
<dbReference type="PANTHER" id="PTHR31528">
    <property type="entry name" value="4-AMINO-5-HYDROXYMETHYL-2-METHYLPYRIMIDINE PHOSPHATE SYNTHASE THI11-RELATED"/>
    <property type="match status" value="1"/>
</dbReference>
<evidence type="ECO:0000313" key="3">
    <source>
        <dbReference type="Proteomes" id="UP000262621"/>
    </source>
</evidence>
<dbReference type="InterPro" id="IPR027939">
    <property type="entry name" value="NMT1/THI5"/>
</dbReference>
<protein>
    <recommendedName>
        <fullName evidence="1">SsuA/THI5-like domain-containing protein</fullName>
    </recommendedName>
</protein>
<dbReference type="EMBL" id="QVFU01000042">
    <property type="protein sequence ID" value="RFS43876.1"/>
    <property type="molecule type" value="Genomic_DNA"/>
</dbReference>
<dbReference type="GO" id="GO:0009228">
    <property type="term" value="P:thiamine biosynthetic process"/>
    <property type="evidence" value="ECO:0007669"/>
    <property type="project" value="InterPro"/>
</dbReference>
<evidence type="ECO:0000259" key="1">
    <source>
        <dbReference type="Pfam" id="PF09084"/>
    </source>
</evidence>